<keyword evidence="2" id="KW-0433">Leucine-rich repeat</keyword>
<comment type="similarity">
    <text evidence="6">Belongs to the polygalacturonase-inhibiting protein family.</text>
</comment>
<dbReference type="FunFam" id="3.80.10.10:FF:000041">
    <property type="entry name" value="LRR receptor-like serine/threonine-protein kinase ERECTA"/>
    <property type="match status" value="1"/>
</dbReference>
<comment type="caution">
    <text evidence="9">The sequence shown here is derived from an EMBL/GenBank/DDBJ whole genome shotgun (WGS) entry which is preliminary data.</text>
</comment>
<feature type="domain" description="Leucine-rich repeat-containing N-terminal plant-type" evidence="8">
    <location>
        <begin position="38"/>
        <end position="76"/>
    </location>
</feature>
<keyword evidence="10" id="KW-1185">Reference proteome</keyword>
<keyword evidence="5" id="KW-0325">Glycoprotein</keyword>
<dbReference type="InterPro" id="IPR001611">
    <property type="entry name" value="Leu-rich_rpt"/>
</dbReference>
<reference evidence="9 10" key="1">
    <citation type="submission" date="2024-01" db="EMBL/GenBank/DDBJ databases">
        <title>Genome assemblies of Stephania.</title>
        <authorList>
            <person name="Yang L."/>
        </authorList>
    </citation>
    <scope>NUCLEOTIDE SEQUENCE [LARGE SCALE GENOMIC DNA]</scope>
    <source>
        <strain evidence="9">JXDWG</strain>
        <tissue evidence="9">Leaf</tissue>
    </source>
</reference>
<dbReference type="SUPFAM" id="SSF52058">
    <property type="entry name" value="L domain-like"/>
    <property type="match status" value="1"/>
</dbReference>
<evidence type="ECO:0000256" key="2">
    <source>
        <dbReference type="ARBA" id="ARBA00022614"/>
    </source>
</evidence>
<evidence type="ECO:0000259" key="8">
    <source>
        <dbReference type="Pfam" id="PF08263"/>
    </source>
</evidence>
<dbReference type="InterPro" id="IPR032675">
    <property type="entry name" value="LRR_dom_sf"/>
</dbReference>
<feature type="chain" id="PRO_5042966620" description="Leucine-rich repeat-containing N-terminal plant-type domain-containing protein" evidence="7">
    <location>
        <begin position="28"/>
        <end position="250"/>
    </location>
</feature>
<protein>
    <recommendedName>
        <fullName evidence="8">Leucine-rich repeat-containing N-terminal plant-type domain-containing protein</fullName>
    </recommendedName>
</protein>
<evidence type="ECO:0000256" key="4">
    <source>
        <dbReference type="ARBA" id="ARBA00022737"/>
    </source>
</evidence>
<evidence type="ECO:0000313" key="10">
    <source>
        <dbReference type="Proteomes" id="UP001419268"/>
    </source>
</evidence>
<sequence length="250" mass="27680">MELTIIHSPLILIFITSLLALISSIAGDTSTLECDYCHPDDYNTLLKIKAGLNHPYIIINWEENGNCKDWCCISCDPKTHRVSTLDIGNDVIKPAARIPDAVGDLPDLDSLTLRKLVNLHGPIPRSIAKLKKLTFLSLDYNNLTGPVPGFLSQLPNLNYLRLSHNQLTGEIPASLSKLPTPLYVDLSHNQLTQIAPGFAEGLDFGTLSLERNKLAGDASMLFRRKNVWTSIIDISRNSLEFDFSNVSISK</sequence>
<dbReference type="Pfam" id="PF08263">
    <property type="entry name" value="LRRNT_2"/>
    <property type="match status" value="1"/>
</dbReference>
<comment type="subcellular location">
    <subcellularLocation>
        <location evidence="1">Cell envelope</location>
    </subcellularLocation>
</comment>
<evidence type="ECO:0000313" key="9">
    <source>
        <dbReference type="EMBL" id="KAK9125451.1"/>
    </source>
</evidence>
<gene>
    <name evidence="9" type="ORF">Scep_014297</name>
</gene>
<keyword evidence="3 7" id="KW-0732">Signal</keyword>
<proteinExistence type="inferred from homology"/>
<accession>A0AAP0J0Y4</accession>
<name>A0AAP0J0Y4_9MAGN</name>
<dbReference type="PROSITE" id="PS51450">
    <property type="entry name" value="LRR"/>
    <property type="match status" value="1"/>
</dbReference>
<dbReference type="PANTHER" id="PTHR48059:SF4">
    <property type="entry name" value="POLYGALACTURONASE INHIBITOR 1-RELATED"/>
    <property type="match status" value="1"/>
</dbReference>
<keyword evidence="4" id="KW-0677">Repeat</keyword>
<dbReference type="Proteomes" id="UP001419268">
    <property type="component" value="Unassembled WGS sequence"/>
</dbReference>
<evidence type="ECO:0000256" key="3">
    <source>
        <dbReference type="ARBA" id="ARBA00022729"/>
    </source>
</evidence>
<dbReference type="Gene3D" id="3.80.10.10">
    <property type="entry name" value="Ribonuclease Inhibitor"/>
    <property type="match status" value="1"/>
</dbReference>
<dbReference type="InterPro" id="IPR051848">
    <property type="entry name" value="PGIP"/>
</dbReference>
<feature type="signal peptide" evidence="7">
    <location>
        <begin position="1"/>
        <end position="27"/>
    </location>
</feature>
<organism evidence="9 10">
    <name type="scientific">Stephania cephalantha</name>
    <dbReference type="NCBI Taxonomy" id="152367"/>
    <lineage>
        <taxon>Eukaryota</taxon>
        <taxon>Viridiplantae</taxon>
        <taxon>Streptophyta</taxon>
        <taxon>Embryophyta</taxon>
        <taxon>Tracheophyta</taxon>
        <taxon>Spermatophyta</taxon>
        <taxon>Magnoliopsida</taxon>
        <taxon>Ranunculales</taxon>
        <taxon>Menispermaceae</taxon>
        <taxon>Menispermoideae</taxon>
        <taxon>Cissampelideae</taxon>
        <taxon>Stephania</taxon>
    </lineage>
</organism>
<dbReference type="PANTHER" id="PTHR48059">
    <property type="entry name" value="POLYGALACTURONASE INHIBITOR 1"/>
    <property type="match status" value="1"/>
</dbReference>
<dbReference type="InterPro" id="IPR013210">
    <property type="entry name" value="LRR_N_plant-typ"/>
</dbReference>
<dbReference type="Pfam" id="PF13855">
    <property type="entry name" value="LRR_8"/>
    <property type="match status" value="1"/>
</dbReference>
<evidence type="ECO:0000256" key="1">
    <source>
        <dbReference type="ARBA" id="ARBA00004196"/>
    </source>
</evidence>
<dbReference type="EMBL" id="JBBNAG010000006">
    <property type="protein sequence ID" value="KAK9125451.1"/>
    <property type="molecule type" value="Genomic_DNA"/>
</dbReference>
<evidence type="ECO:0000256" key="5">
    <source>
        <dbReference type="ARBA" id="ARBA00023180"/>
    </source>
</evidence>
<dbReference type="AlphaFoldDB" id="A0AAP0J0Y4"/>
<evidence type="ECO:0000256" key="7">
    <source>
        <dbReference type="SAM" id="SignalP"/>
    </source>
</evidence>
<evidence type="ECO:0000256" key="6">
    <source>
        <dbReference type="ARBA" id="ARBA00038043"/>
    </source>
</evidence>